<dbReference type="GO" id="GO:0005634">
    <property type="term" value="C:nucleus"/>
    <property type="evidence" value="ECO:0007669"/>
    <property type="project" value="TreeGrafter"/>
</dbReference>
<gene>
    <name evidence="4" type="primary">Acey_s0111.g251</name>
    <name evidence="4" type="ORF">Y032_0111g251</name>
</gene>
<dbReference type="SMART" id="SM00595">
    <property type="entry name" value="MADF"/>
    <property type="match status" value="1"/>
</dbReference>
<evidence type="ECO:0000313" key="5">
    <source>
        <dbReference type="Proteomes" id="UP000024635"/>
    </source>
</evidence>
<feature type="coiled-coil region" evidence="1">
    <location>
        <begin position="460"/>
        <end position="512"/>
    </location>
</feature>
<dbReference type="GO" id="GO:0006357">
    <property type="term" value="P:regulation of transcription by RNA polymerase II"/>
    <property type="evidence" value="ECO:0007669"/>
    <property type="project" value="TreeGrafter"/>
</dbReference>
<feature type="compositionally biased region" description="Basic residues" evidence="2">
    <location>
        <begin position="527"/>
        <end position="538"/>
    </location>
</feature>
<name>A0A016TEH9_9BILA</name>
<dbReference type="Pfam" id="PF10545">
    <property type="entry name" value="MADF_DNA_bdg"/>
    <property type="match status" value="1"/>
</dbReference>
<proteinExistence type="predicted"/>
<feature type="region of interest" description="Disordered" evidence="2">
    <location>
        <begin position="165"/>
        <end position="208"/>
    </location>
</feature>
<accession>A0A016TEH9</accession>
<dbReference type="Proteomes" id="UP000024635">
    <property type="component" value="Unassembled WGS sequence"/>
</dbReference>
<dbReference type="AlphaFoldDB" id="A0A016TEH9"/>
<evidence type="ECO:0000256" key="1">
    <source>
        <dbReference type="SAM" id="Coils"/>
    </source>
</evidence>
<dbReference type="PANTHER" id="PTHR12243">
    <property type="entry name" value="MADF DOMAIN TRANSCRIPTION FACTOR"/>
    <property type="match status" value="1"/>
</dbReference>
<dbReference type="InterPro" id="IPR006578">
    <property type="entry name" value="MADF-dom"/>
</dbReference>
<sequence length="582" mass="67200">MKRPEICLSIQQRIHVLFARMSLTVRYHWTSPLREALAKSVEKREKLWKKFPVVSHDADLRAKLWAEVAEELMEQFDVLIDTEDMKKTWKNLKDNYWRITKAFDTEPERATRWKFYETMRFMERANGDDPSSLRGHGFDPHNVPSSSGGKPQYFRTAEELMNEADVKDRHSPSPSQATISDMPLQLKGMSGKGRKRVRRRGQSKPPDFVQISIPELDRLISTKQRPPLGTQIQSMPFDPTEDNLSSEMELVWKQLDEEAKAKLKAERALRAALNNEKQAAEWARRTLSGVENPEGKFSVTNDDNKFADLIRIAQSNYKMDEGAQIVLLKKTTRLRGIYHQTAFALFVKQGMPQGKLQKFLDAFDDFVYNKKPRDPIISEVVETCDPPVHAAFEALFLIVERYAGELNLRYNVTESDNRWVRVEKESKSEVSKPQHKRKAKFDVADSDAAEHQPIVNRIAHDILEKKIKEYRAAIASTQDLLSTVDHNDLKTRGDLIEKLKRTQDLLEKITREQWELDVQYREFQSKQRTKTTKPQKRKMVSDAEPGPEEVATPIAATALLENNEAIPTVTELFDNTVKKEPQ</sequence>
<evidence type="ECO:0000313" key="4">
    <source>
        <dbReference type="EMBL" id="EYC01023.1"/>
    </source>
</evidence>
<feature type="region of interest" description="Disordered" evidence="2">
    <location>
        <begin position="526"/>
        <end position="549"/>
    </location>
</feature>
<dbReference type="STRING" id="53326.A0A016TEH9"/>
<feature type="region of interest" description="Disordered" evidence="2">
    <location>
        <begin position="127"/>
        <end position="152"/>
    </location>
</feature>
<dbReference type="EMBL" id="JARK01001447">
    <property type="protein sequence ID" value="EYC01023.1"/>
    <property type="molecule type" value="Genomic_DNA"/>
</dbReference>
<dbReference type="PANTHER" id="PTHR12243:SF67">
    <property type="entry name" value="COREPRESSOR OF PANGOLIN, ISOFORM A-RELATED"/>
    <property type="match status" value="1"/>
</dbReference>
<feature type="domain" description="MADF" evidence="3">
    <location>
        <begin position="36"/>
        <end position="127"/>
    </location>
</feature>
<keyword evidence="1" id="KW-0175">Coiled coil</keyword>
<evidence type="ECO:0000256" key="2">
    <source>
        <dbReference type="SAM" id="MobiDB-lite"/>
    </source>
</evidence>
<organism evidence="4 5">
    <name type="scientific">Ancylostoma ceylanicum</name>
    <dbReference type="NCBI Taxonomy" id="53326"/>
    <lineage>
        <taxon>Eukaryota</taxon>
        <taxon>Metazoa</taxon>
        <taxon>Ecdysozoa</taxon>
        <taxon>Nematoda</taxon>
        <taxon>Chromadorea</taxon>
        <taxon>Rhabditida</taxon>
        <taxon>Rhabditina</taxon>
        <taxon>Rhabditomorpha</taxon>
        <taxon>Strongyloidea</taxon>
        <taxon>Ancylostomatidae</taxon>
        <taxon>Ancylostomatinae</taxon>
        <taxon>Ancylostoma</taxon>
    </lineage>
</organism>
<dbReference type="InterPro" id="IPR039353">
    <property type="entry name" value="TF_Adf1"/>
</dbReference>
<feature type="compositionally biased region" description="Basic residues" evidence="2">
    <location>
        <begin position="192"/>
        <end position="202"/>
    </location>
</feature>
<dbReference type="GO" id="GO:0005667">
    <property type="term" value="C:transcription regulator complex"/>
    <property type="evidence" value="ECO:0007669"/>
    <property type="project" value="TreeGrafter"/>
</dbReference>
<dbReference type="PROSITE" id="PS51029">
    <property type="entry name" value="MADF"/>
    <property type="match status" value="1"/>
</dbReference>
<evidence type="ECO:0000259" key="3">
    <source>
        <dbReference type="PROSITE" id="PS51029"/>
    </source>
</evidence>
<protein>
    <recommendedName>
        <fullName evidence="3">MADF domain-containing protein</fullName>
    </recommendedName>
</protein>
<feature type="region of interest" description="Disordered" evidence="2">
    <location>
        <begin position="426"/>
        <end position="445"/>
    </location>
</feature>
<comment type="caution">
    <text evidence="4">The sequence shown here is derived from an EMBL/GenBank/DDBJ whole genome shotgun (WGS) entry which is preliminary data.</text>
</comment>
<reference evidence="5" key="1">
    <citation type="journal article" date="2015" name="Nat. Genet.">
        <title>The genome and transcriptome of the zoonotic hookworm Ancylostoma ceylanicum identify infection-specific gene families.</title>
        <authorList>
            <person name="Schwarz E.M."/>
            <person name="Hu Y."/>
            <person name="Antoshechkin I."/>
            <person name="Miller M.M."/>
            <person name="Sternberg P.W."/>
            <person name="Aroian R.V."/>
        </authorList>
    </citation>
    <scope>NUCLEOTIDE SEQUENCE</scope>
    <source>
        <strain evidence="5">HY135</strain>
    </source>
</reference>
<keyword evidence="5" id="KW-1185">Reference proteome</keyword>
<dbReference type="OrthoDB" id="5984255at2759"/>